<sequence>MLFGKAAVKRKAEHDEQEEQQQQISRPRVEIPVRLIEHAVENVSYLGGWNSSGQRPERNAAHNKDIADNFPRGHLLNMPTSVQRRIFAKVLRHDEPLVISPAAEAQREAANDLALLQVCRIVRKEAVPLYYVVNSFEVKVENFNAAELLPWYEKAIIHRGNAVAMPIVLAGGEEDCTNWWAMEENRKLVEGGFKKGQQLQLQRVKSFKETSTTAQAPRGDIKLSVTYSPDWSSLKEWLHLYHEGKLPNLMKWDIKGSKDEELLEGVVGAFDMMESFIDSKWETAEKALAGIRGYLVRDHKRWAQNVPQIETPTANKLLGDKDGSTNKMIKGSGATQADIDDFMNDIDEDEEPAFQDPTPRLKRRTLPPSCDRTPTKPTRDHAAVSDHRLSPTARAETQTQDTFSTPMAISKQVIAESDDEDDDKEDDIIDKHFHPPSAAGTGGPKGSSSRGDHQRRR</sequence>
<dbReference type="Proteomes" id="UP000033647">
    <property type="component" value="Unassembled WGS sequence"/>
</dbReference>
<keyword evidence="3" id="KW-1185">Reference proteome</keyword>
<proteinExistence type="predicted"/>
<feature type="region of interest" description="Disordered" evidence="1">
    <location>
        <begin position="314"/>
        <end position="336"/>
    </location>
</feature>
<organism evidence="2 3">
    <name type="scientific">Zymoseptoria brevis</name>
    <dbReference type="NCBI Taxonomy" id="1047168"/>
    <lineage>
        <taxon>Eukaryota</taxon>
        <taxon>Fungi</taxon>
        <taxon>Dikarya</taxon>
        <taxon>Ascomycota</taxon>
        <taxon>Pezizomycotina</taxon>
        <taxon>Dothideomycetes</taxon>
        <taxon>Dothideomycetidae</taxon>
        <taxon>Mycosphaerellales</taxon>
        <taxon>Mycosphaerellaceae</taxon>
        <taxon>Zymoseptoria</taxon>
    </lineage>
</organism>
<reference evidence="2 3" key="1">
    <citation type="submission" date="2015-03" db="EMBL/GenBank/DDBJ databases">
        <title>RNA-seq based gene annotation and comparative genomics of four Zymoseptoria species reveal species-specific pathogenicity related genes and transposable element activity.</title>
        <authorList>
            <person name="Grandaubert J."/>
            <person name="Bhattacharyya A."/>
            <person name="Stukenbrock E.H."/>
        </authorList>
    </citation>
    <scope>NUCLEOTIDE SEQUENCE [LARGE SCALE GENOMIC DNA]</scope>
    <source>
        <strain evidence="2 3">Zb18110</strain>
    </source>
</reference>
<dbReference type="EMBL" id="LAFY01004375">
    <property type="protein sequence ID" value="KJX93090.1"/>
    <property type="molecule type" value="Genomic_DNA"/>
</dbReference>
<feature type="compositionally biased region" description="Polar residues" evidence="1">
    <location>
        <begin position="395"/>
        <end position="407"/>
    </location>
</feature>
<evidence type="ECO:0000256" key="1">
    <source>
        <dbReference type="SAM" id="MobiDB-lite"/>
    </source>
</evidence>
<protein>
    <submittedName>
        <fullName evidence="2">Uncharacterized protein</fullName>
    </submittedName>
</protein>
<dbReference type="AlphaFoldDB" id="A0A0F4GA62"/>
<feature type="region of interest" description="Disordered" evidence="1">
    <location>
        <begin position="349"/>
        <end position="457"/>
    </location>
</feature>
<dbReference type="STRING" id="1047168.A0A0F4GA62"/>
<feature type="compositionally biased region" description="Basic and acidic residues" evidence="1">
    <location>
        <begin position="373"/>
        <end position="389"/>
    </location>
</feature>
<dbReference type="OrthoDB" id="3645998at2759"/>
<evidence type="ECO:0000313" key="3">
    <source>
        <dbReference type="Proteomes" id="UP000033647"/>
    </source>
</evidence>
<accession>A0A0F4GA62</accession>
<gene>
    <name evidence="2" type="ORF">TI39_contig4416g00005</name>
</gene>
<name>A0A0F4GA62_9PEZI</name>
<evidence type="ECO:0000313" key="2">
    <source>
        <dbReference type="EMBL" id="KJX93090.1"/>
    </source>
</evidence>
<feature type="region of interest" description="Disordered" evidence="1">
    <location>
        <begin position="1"/>
        <end position="25"/>
    </location>
</feature>
<feature type="compositionally biased region" description="Acidic residues" evidence="1">
    <location>
        <begin position="416"/>
        <end position="428"/>
    </location>
</feature>
<comment type="caution">
    <text evidence="2">The sequence shown here is derived from an EMBL/GenBank/DDBJ whole genome shotgun (WGS) entry which is preliminary data.</text>
</comment>